<sequence length="155" mass="18029">MAEKIKLEGKELEDLSKEEDEKNIINIEMQEGDEIDGEVVRELISSVYDKIYSNIDKKTILINEQEGEKVDKTRKIIRGGTKRRTPAVDGEEFEIKRTYMMRRSTVKMLNQLKGLSDDVDIHMNTIIDIAIRHYFNSVTEEGKNEVYLARNNKGY</sequence>
<dbReference type="EMBL" id="FQXU01000016">
    <property type="protein sequence ID" value="SHI57280.1"/>
    <property type="molecule type" value="Genomic_DNA"/>
</dbReference>
<gene>
    <name evidence="1" type="ORF">SAMN02745941_04018</name>
</gene>
<dbReference type="AlphaFoldDB" id="A0A1M6C8D0"/>
<organism evidence="1 2">
    <name type="scientific">Clostridium intestinale DSM 6191</name>
    <dbReference type="NCBI Taxonomy" id="1121320"/>
    <lineage>
        <taxon>Bacteria</taxon>
        <taxon>Bacillati</taxon>
        <taxon>Bacillota</taxon>
        <taxon>Clostridia</taxon>
        <taxon>Eubacteriales</taxon>
        <taxon>Clostridiaceae</taxon>
        <taxon>Clostridium</taxon>
    </lineage>
</organism>
<reference evidence="1 2" key="1">
    <citation type="submission" date="2016-11" db="EMBL/GenBank/DDBJ databases">
        <authorList>
            <person name="Jaros S."/>
            <person name="Januszkiewicz K."/>
            <person name="Wedrychowicz H."/>
        </authorList>
    </citation>
    <scope>NUCLEOTIDE SEQUENCE [LARGE SCALE GENOMIC DNA]</scope>
    <source>
        <strain evidence="1 2">DSM 6191</strain>
    </source>
</reference>
<dbReference type="Proteomes" id="UP000184241">
    <property type="component" value="Unassembled WGS sequence"/>
</dbReference>
<evidence type="ECO:0000313" key="2">
    <source>
        <dbReference type="Proteomes" id="UP000184241"/>
    </source>
</evidence>
<proteinExistence type="predicted"/>
<accession>A0A1M6C8D0</accession>
<dbReference type="RefSeq" id="WP_073022356.1">
    <property type="nucleotide sequence ID" value="NZ_FQXU01000016.1"/>
</dbReference>
<name>A0A1M6C8D0_9CLOT</name>
<protein>
    <submittedName>
        <fullName evidence="1">Uncharacterized protein</fullName>
    </submittedName>
</protein>
<evidence type="ECO:0000313" key="1">
    <source>
        <dbReference type="EMBL" id="SHI57280.1"/>
    </source>
</evidence>